<evidence type="ECO:0000313" key="2">
    <source>
        <dbReference type="Proteomes" id="UP000260773"/>
    </source>
</evidence>
<dbReference type="GO" id="GO:0016791">
    <property type="term" value="F:phosphatase activity"/>
    <property type="evidence" value="ECO:0007669"/>
    <property type="project" value="TreeGrafter"/>
</dbReference>
<dbReference type="InterPro" id="IPR036412">
    <property type="entry name" value="HAD-like_sf"/>
</dbReference>
<evidence type="ECO:0000313" key="1">
    <source>
        <dbReference type="EMBL" id="RGB80916.1"/>
    </source>
</evidence>
<name>A0A3E2TQF1_9FIRM</name>
<dbReference type="Proteomes" id="UP000260773">
    <property type="component" value="Unassembled WGS sequence"/>
</dbReference>
<dbReference type="SFLD" id="SFLDG01140">
    <property type="entry name" value="C2.B:_Phosphomannomutase_and_P"/>
    <property type="match status" value="1"/>
</dbReference>
<protein>
    <submittedName>
        <fullName evidence="1">HAD family hydrolase</fullName>
    </submittedName>
</protein>
<dbReference type="Gene3D" id="3.30.1240.10">
    <property type="match status" value="1"/>
</dbReference>
<comment type="caution">
    <text evidence="1">The sequence shown here is derived from an EMBL/GenBank/DDBJ whole genome shotgun (WGS) entry which is preliminary data.</text>
</comment>
<dbReference type="SFLD" id="SFLDS00003">
    <property type="entry name" value="Haloacid_Dehalogenase"/>
    <property type="match status" value="1"/>
</dbReference>
<dbReference type="InterPro" id="IPR006379">
    <property type="entry name" value="HAD-SF_hydro_IIB"/>
</dbReference>
<dbReference type="SUPFAM" id="SSF56784">
    <property type="entry name" value="HAD-like"/>
    <property type="match status" value="1"/>
</dbReference>
<dbReference type="InterPro" id="IPR023214">
    <property type="entry name" value="HAD_sf"/>
</dbReference>
<dbReference type="AlphaFoldDB" id="A0A3E2TQF1"/>
<dbReference type="EMBL" id="QVEP01000008">
    <property type="protein sequence ID" value="RGB80916.1"/>
    <property type="molecule type" value="Genomic_DNA"/>
</dbReference>
<sequence>MQHQLLFFDIDGTLLSNVTHQIPESALSAIAATQKNGHLVFINTGRTIRTMPSFLKTLGFDGYLCGCGTRIVYHDEILLAHSFTEEEGQLLIDLMDKWHIEAFLEGSEDVYCKRGTYRQRIMNQVRKSFNDEGLGLSCFIEDRNFIYDKFVLVSDNQADSDAFIHEIESFIDVIDRGKGMYECVPKGFSKASAMHLLAEHLDISMDNTWAFGDSSNDLPMFEAAAHGIAMGEHSPVLEPFSEMITDTVDNHASPRHFYILDSSKIRGFPAHKG</sequence>
<dbReference type="NCBIfam" id="TIGR00099">
    <property type="entry name" value="Cof-subfamily"/>
    <property type="match status" value="1"/>
</dbReference>
<dbReference type="Gene3D" id="3.40.50.1000">
    <property type="entry name" value="HAD superfamily/HAD-like"/>
    <property type="match status" value="1"/>
</dbReference>
<dbReference type="GO" id="GO:0000287">
    <property type="term" value="F:magnesium ion binding"/>
    <property type="evidence" value="ECO:0007669"/>
    <property type="project" value="TreeGrafter"/>
</dbReference>
<dbReference type="PANTHER" id="PTHR10000">
    <property type="entry name" value="PHOSPHOSERINE PHOSPHATASE"/>
    <property type="match status" value="1"/>
</dbReference>
<proteinExistence type="predicted"/>
<dbReference type="NCBIfam" id="TIGR01484">
    <property type="entry name" value="HAD-SF-IIB"/>
    <property type="match status" value="1"/>
</dbReference>
<organism evidence="1 2">
    <name type="scientific">Coprococcus catus</name>
    <dbReference type="NCBI Taxonomy" id="116085"/>
    <lineage>
        <taxon>Bacteria</taxon>
        <taxon>Bacillati</taxon>
        <taxon>Bacillota</taxon>
        <taxon>Clostridia</taxon>
        <taxon>Lachnospirales</taxon>
        <taxon>Lachnospiraceae</taxon>
        <taxon>Coprococcus</taxon>
    </lineage>
</organism>
<dbReference type="InterPro" id="IPR000150">
    <property type="entry name" value="Cof"/>
</dbReference>
<keyword evidence="1" id="KW-0378">Hydrolase</keyword>
<reference evidence="1 2" key="1">
    <citation type="submission" date="2018-08" db="EMBL/GenBank/DDBJ databases">
        <title>A genome reference for cultivated species of the human gut microbiota.</title>
        <authorList>
            <person name="Zou Y."/>
            <person name="Xue W."/>
            <person name="Luo G."/>
        </authorList>
    </citation>
    <scope>NUCLEOTIDE SEQUENCE [LARGE SCALE GENOMIC DNA]</scope>
    <source>
        <strain evidence="1 2">AF45-17</strain>
    </source>
</reference>
<gene>
    <name evidence="1" type="ORF">DW070_05035</name>
</gene>
<dbReference type="PROSITE" id="PS01228">
    <property type="entry name" value="COF_1"/>
    <property type="match status" value="1"/>
</dbReference>
<dbReference type="Pfam" id="PF08282">
    <property type="entry name" value="Hydrolase_3"/>
    <property type="match status" value="1"/>
</dbReference>
<dbReference type="GO" id="GO:0005829">
    <property type="term" value="C:cytosol"/>
    <property type="evidence" value="ECO:0007669"/>
    <property type="project" value="TreeGrafter"/>
</dbReference>
<accession>A0A3E2TQF1</accession>
<dbReference type="PANTHER" id="PTHR10000:SF8">
    <property type="entry name" value="HAD SUPERFAMILY HYDROLASE-LIKE, TYPE 3"/>
    <property type="match status" value="1"/>
</dbReference>